<keyword evidence="3" id="KW-1185">Reference proteome</keyword>
<dbReference type="EMBL" id="CP098736">
    <property type="protein sequence ID" value="USE79982.1"/>
    <property type="molecule type" value="Genomic_DNA"/>
</dbReference>
<dbReference type="GeneID" id="70688823"/>
<dbReference type="PANTHER" id="PTHR30411">
    <property type="entry name" value="CYTOPLASMIC PROTEIN"/>
    <property type="match status" value="1"/>
</dbReference>
<dbReference type="SUPFAM" id="SSF55826">
    <property type="entry name" value="YbaK/ProRS associated domain"/>
    <property type="match status" value="1"/>
</dbReference>
<dbReference type="RefSeq" id="WP_174781054.1">
    <property type="nucleotide sequence ID" value="NZ_CP054626.1"/>
</dbReference>
<sequence>MQNLARPLSLSEGTAAEAALPESARRVARLLAELGHDKPIVMLPSTGKTSAEAAAGLGCSVAEIAKSIVFRRLDDDAPVVVIASGSNRVDEAKVAARVGALGKADARFVREKTGYAIGGVCPIGHAVAPVMLLDRDLFRHDSLWAAAGHPHAVFNLTPQQLQAITGAEVADVAQEGSA</sequence>
<dbReference type="Proteomes" id="UP001056648">
    <property type="component" value="Chromosome 2"/>
</dbReference>
<name>A0ABY4VRR8_9BURK</name>
<dbReference type="Pfam" id="PF04073">
    <property type="entry name" value="tRNA_edit"/>
    <property type="match status" value="1"/>
</dbReference>
<proteinExistence type="predicted"/>
<protein>
    <submittedName>
        <fullName evidence="2">YbaK/EbsC family protein</fullName>
    </submittedName>
</protein>
<dbReference type="InterPro" id="IPR036754">
    <property type="entry name" value="YbaK/aa-tRNA-synt-asso_dom_sf"/>
</dbReference>
<feature type="domain" description="YbaK/aminoacyl-tRNA synthetase-associated" evidence="1">
    <location>
        <begin position="47"/>
        <end position="163"/>
    </location>
</feature>
<accession>A0ABY4VRR8</accession>
<gene>
    <name evidence="2" type="ORF">NDR89_25835</name>
</gene>
<evidence type="ECO:0000313" key="3">
    <source>
        <dbReference type="Proteomes" id="UP001056648"/>
    </source>
</evidence>
<evidence type="ECO:0000313" key="2">
    <source>
        <dbReference type="EMBL" id="USE79982.1"/>
    </source>
</evidence>
<dbReference type="PANTHER" id="PTHR30411:SF1">
    <property type="entry name" value="CYTOPLASMIC PROTEIN"/>
    <property type="match status" value="1"/>
</dbReference>
<reference evidence="2" key="1">
    <citation type="submission" date="2022-06" db="EMBL/GenBank/DDBJ databases">
        <title>Complete genome sequence and characterization of Cupriavidus gilardii QJ1 isolated from contaminating cells.</title>
        <authorList>
            <person name="Qi J."/>
        </authorList>
    </citation>
    <scope>NUCLEOTIDE SEQUENCE</scope>
    <source>
        <strain evidence="2">QJ1</strain>
    </source>
</reference>
<dbReference type="InterPro" id="IPR007214">
    <property type="entry name" value="YbaK/aa-tRNA-synth-assoc-dom"/>
</dbReference>
<dbReference type="Gene3D" id="3.90.960.10">
    <property type="entry name" value="YbaK/aminoacyl-tRNA synthetase-associated domain"/>
    <property type="match status" value="1"/>
</dbReference>
<organism evidence="2 3">
    <name type="scientific">Cupriavidus gilardii</name>
    <dbReference type="NCBI Taxonomy" id="82541"/>
    <lineage>
        <taxon>Bacteria</taxon>
        <taxon>Pseudomonadati</taxon>
        <taxon>Pseudomonadota</taxon>
        <taxon>Betaproteobacteria</taxon>
        <taxon>Burkholderiales</taxon>
        <taxon>Burkholderiaceae</taxon>
        <taxon>Cupriavidus</taxon>
    </lineage>
</organism>
<evidence type="ECO:0000259" key="1">
    <source>
        <dbReference type="Pfam" id="PF04073"/>
    </source>
</evidence>
<dbReference type="CDD" id="cd04333">
    <property type="entry name" value="ProX_deacylase"/>
    <property type="match status" value="1"/>
</dbReference>